<dbReference type="Proteomes" id="UP000749010">
    <property type="component" value="Unassembled WGS sequence"/>
</dbReference>
<name>A0ABX1TZQ2_9PROT</name>
<proteinExistence type="predicted"/>
<evidence type="ECO:0000313" key="1">
    <source>
        <dbReference type="EMBL" id="NMQ28925.1"/>
    </source>
</evidence>
<organism evidence="1 2">
    <name type="scientific">Candidatus Accumulibacter phosphatis</name>
    <dbReference type="NCBI Taxonomy" id="327160"/>
    <lineage>
        <taxon>Bacteria</taxon>
        <taxon>Pseudomonadati</taxon>
        <taxon>Pseudomonadota</taxon>
        <taxon>Betaproteobacteria</taxon>
        <taxon>Candidatus Accumulibacter</taxon>
    </lineage>
</organism>
<protein>
    <recommendedName>
        <fullName evidence="3">SIR2-like domain-containing protein</fullName>
    </recommendedName>
</protein>
<accession>A0ABX1TZQ2</accession>
<dbReference type="Pfam" id="PF13289">
    <property type="entry name" value="SIR2_2"/>
    <property type="match status" value="1"/>
</dbReference>
<comment type="caution">
    <text evidence="1">The sequence shown here is derived from an EMBL/GenBank/DDBJ whole genome shotgun (WGS) entry which is preliminary data.</text>
</comment>
<sequence>MTACTLRCRSRQRRSQPCSARFARGAIHMTDRTTLRNLQKVLSDGFNMDELHDLCFRLDENKDEFPHTLTPFINGFLDHLERRNKIPELLEQGRELRHELDWPQLPGARLGALRRAIGKQDSEEVDEIFPELITYLKRLENQGITAADEIFLNTLEMFGEGDISGAQLVRLWHKEQGKQQAVAGTELDYVDLADRLQHGEIVLFLGACYPPSMVDGLARAARLDKFQGSFSQICEFMESDGRQTLLRKISDIQNQESAQDDGAQQALYKLLADKVHQPQLLISATYGDALEKAFQARSKPFKLLTHSQDSGAASAGNVLIRDGSDGAPQLYTAEQLSELDPLKKGFSLIYKIRGCFSFIKSTPASDTLTLSERDYFRFAREFDRLMPAYLVRQLKGRSLWYFGHYPDGWEERLLIQVIQDKQPGRSLAIQPRPGSFAENYWKSRKIDLCKLEPKDFLDKLAEKMNG</sequence>
<dbReference type="EMBL" id="SPMY01000043">
    <property type="protein sequence ID" value="NMQ28925.1"/>
    <property type="molecule type" value="Genomic_DNA"/>
</dbReference>
<keyword evidence="2" id="KW-1185">Reference proteome</keyword>
<gene>
    <name evidence="1" type="ORF">E4Q23_14835</name>
</gene>
<reference evidence="1 2" key="1">
    <citation type="submission" date="2019-03" db="EMBL/GenBank/DDBJ databases">
        <title>Metabolic reconstructions from genomes of highly enriched 'Candidatus Accumulibacter' and 'Candidatus Competibacter' bioreactor populations.</title>
        <authorList>
            <person name="Annavajhala M.K."/>
            <person name="Welles L."/>
            <person name="Abbas B."/>
            <person name="Sorokin D."/>
            <person name="Park H."/>
            <person name="Van Loosdrecht M."/>
            <person name="Chandran K."/>
        </authorList>
    </citation>
    <scope>NUCLEOTIDE SEQUENCE [LARGE SCALE GENOMIC DNA]</scope>
    <source>
        <strain evidence="1 2">SBR_S</strain>
    </source>
</reference>
<evidence type="ECO:0000313" key="2">
    <source>
        <dbReference type="Proteomes" id="UP000749010"/>
    </source>
</evidence>
<evidence type="ECO:0008006" key="3">
    <source>
        <dbReference type="Google" id="ProtNLM"/>
    </source>
</evidence>